<feature type="transmembrane region" description="Helical" evidence="12">
    <location>
        <begin position="293"/>
        <end position="313"/>
    </location>
</feature>
<comment type="similarity">
    <text evidence="2">Belongs to the fatty acid desaturase type 1 family. AlkB subfamily.</text>
</comment>
<evidence type="ECO:0000256" key="3">
    <source>
        <dbReference type="ARBA" id="ARBA00022475"/>
    </source>
</evidence>
<dbReference type="GO" id="GO:0004497">
    <property type="term" value="F:monooxygenase activity"/>
    <property type="evidence" value="ECO:0007669"/>
    <property type="project" value="UniProtKB-KW"/>
</dbReference>
<keyword evidence="10 14" id="KW-0503">Monooxygenase</keyword>
<evidence type="ECO:0000313" key="14">
    <source>
        <dbReference type="EMBL" id="CAM58121.1"/>
    </source>
</evidence>
<name>A5CFX9_9ZZZZ</name>
<dbReference type="PANTHER" id="PTHR38674:SF1">
    <property type="entry name" value="ALKANE 1-MONOOXYGENASE 1"/>
    <property type="match status" value="1"/>
</dbReference>
<keyword evidence="7 12" id="KW-1133">Transmembrane helix</keyword>
<evidence type="ECO:0000259" key="13">
    <source>
        <dbReference type="Pfam" id="PF00487"/>
    </source>
</evidence>
<keyword evidence="9" id="KW-0408">Iron</keyword>
<dbReference type="GO" id="GO:0005886">
    <property type="term" value="C:plasma membrane"/>
    <property type="evidence" value="ECO:0007669"/>
    <property type="project" value="UniProtKB-SubCell"/>
</dbReference>
<feature type="transmembrane region" description="Helical" evidence="12">
    <location>
        <begin position="111"/>
        <end position="131"/>
    </location>
</feature>
<keyword evidence="5 12" id="KW-0812">Transmembrane</keyword>
<evidence type="ECO:0000256" key="11">
    <source>
        <dbReference type="ARBA" id="ARBA00023136"/>
    </source>
</evidence>
<reference evidence="14" key="1">
    <citation type="submission" date="2007-03" db="EMBL/GenBank/DDBJ databases">
        <title>Isolation and characterization of alkane hydroxylases from Pacific deep-sea sediment.</title>
        <authorList>
            <person name="Xu M."/>
        </authorList>
    </citation>
    <scope>NUCLEOTIDE SEQUENCE</scope>
</reference>
<gene>
    <name evidence="14" type="primary">21G8-5</name>
</gene>
<evidence type="ECO:0000256" key="10">
    <source>
        <dbReference type="ARBA" id="ARBA00023033"/>
    </source>
</evidence>
<organism evidence="14">
    <name type="scientific">uncultured marine microorganism</name>
    <dbReference type="NCBI Taxonomy" id="415540"/>
    <lineage>
        <taxon>unclassified sequences</taxon>
        <taxon>environmental samples</taxon>
    </lineage>
</organism>
<evidence type="ECO:0000256" key="7">
    <source>
        <dbReference type="ARBA" id="ARBA00022989"/>
    </source>
</evidence>
<evidence type="ECO:0000256" key="1">
    <source>
        <dbReference type="ARBA" id="ARBA00004429"/>
    </source>
</evidence>
<keyword evidence="11 12" id="KW-0472">Membrane</keyword>
<dbReference type="CDD" id="cd03512">
    <property type="entry name" value="Alkane-hydroxylase"/>
    <property type="match status" value="1"/>
</dbReference>
<evidence type="ECO:0000256" key="4">
    <source>
        <dbReference type="ARBA" id="ARBA00022519"/>
    </source>
</evidence>
<feature type="domain" description="Fatty acid desaturase" evidence="13">
    <location>
        <begin position="181"/>
        <end position="395"/>
    </location>
</feature>
<dbReference type="GO" id="GO:0006629">
    <property type="term" value="P:lipid metabolic process"/>
    <property type="evidence" value="ECO:0007669"/>
    <property type="project" value="InterPro"/>
</dbReference>
<dbReference type="GO" id="GO:0046872">
    <property type="term" value="F:metal ion binding"/>
    <property type="evidence" value="ECO:0007669"/>
    <property type="project" value="UniProtKB-KW"/>
</dbReference>
<dbReference type="EMBL" id="AM501427">
    <property type="protein sequence ID" value="CAM58121.1"/>
    <property type="molecule type" value="Genomic_DNA"/>
</dbReference>
<evidence type="ECO:0000256" key="9">
    <source>
        <dbReference type="ARBA" id="ARBA00023004"/>
    </source>
</evidence>
<dbReference type="PANTHER" id="PTHR38674">
    <property type="entry name" value="ALKANE 1-MONOOXYGENASE 1"/>
    <property type="match status" value="1"/>
</dbReference>
<feature type="transmembrane region" description="Helical" evidence="12">
    <location>
        <begin position="151"/>
        <end position="175"/>
    </location>
</feature>
<sequence length="459" mass="52969">MRSGGALTPAHLPWQALRAFRSLPRGRPSVFCKENQPAPGLYALEGRRKRTIITSQQATEEPAMKGYTAALPSGEAIHYIDRKRWLWSLSVFYPLQPFMGIWLHARTGNEAWLLLPLFTGYVVAPILDWILGEDRNNPPEVIVPQLDQDAYYRFLTYAVVPLHFATLIGAAWWAGTQDLSWWAFLGLAVVAGIASGLGINTGHELGHKKSRHERWLAKIVLAVPVYGHFWIEHNRGHHRDVSTPGDPASARMGESIYRFARREIPGAFLRAWVIEKERLQRRGKPVWNTDNQVLQSLTLAAVLQLGLIILFGWKMIPFLIVHNVLAWWQLTSANYIEHYGLLRLKDETGKYERCQPHHSWNSNHIFSNLVLFHLERHSDHHAHPLRRYQSLRHFADLPTLPNGYFGSYLMSYVPWLWYWVMDKRLLALPHINGDLDKINIDPRCKERIVRKYGKSTEND</sequence>
<dbReference type="InterPro" id="IPR005804">
    <property type="entry name" value="FA_desaturase_dom"/>
</dbReference>
<keyword evidence="6" id="KW-0479">Metal-binding</keyword>
<dbReference type="AlphaFoldDB" id="A5CFX9"/>
<evidence type="ECO:0000256" key="12">
    <source>
        <dbReference type="SAM" id="Phobius"/>
    </source>
</evidence>
<evidence type="ECO:0000256" key="2">
    <source>
        <dbReference type="ARBA" id="ARBA00010823"/>
    </source>
</evidence>
<comment type="subcellular location">
    <subcellularLocation>
        <location evidence="1">Cell inner membrane</location>
        <topology evidence="1">Multi-pass membrane protein</topology>
    </subcellularLocation>
</comment>
<keyword evidence="3" id="KW-1003">Cell membrane</keyword>
<protein>
    <submittedName>
        <fullName evidence="14">Alkane-1 monooxygenase</fullName>
    </submittedName>
</protein>
<evidence type="ECO:0000256" key="8">
    <source>
        <dbReference type="ARBA" id="ARBA00023002"/>
    </source>
</evidence>
<keyword evidence="4" id="KW-0997">Cell inner membrane</keyword>
<evidence type="ECO:0000256" key="5">
    <source>
        <dbReference type="ARBA" id="ARBA00022692"/>
    </source>
</evidence>
<feature type="transmembrane region" description="Helical" evidence="12">
    <location>
        <begin position="85"/>
        <end position="105"/>
    </location>
</feature>
<feature type="transmembrane region" description="Helical" evidence="12">
    <location>
        <begin position="181"/>
        <end position="203"/>
    </location>
</feature>
<dbReference type="Pfam" id="PF00487">
    <property type="entry name" value="FA_desaturase"/>
    <property type="match status" value="1"/>
</dbReference>
<proteinExistence type="inferred from homology"/>
<evidence type="ECO:0000256" key="6">
    <source>
        <dbReference type="ARBA" id="ARBA00022723"/>
    </source>
</evidence>
<accession>A5CFX9</accession>
<keyword evidence="8" id="KW-0560">Oxidoreductase</keyword>
<dbReference type="InterPro" id="IPR033885">
    <property type="entry name" value="AlkB/XylM"/>
</dbReference>